<dbReference type="GO" id="GO:0005737">
    <property type="term" value="C:cytoplasm"/>
    <property type="evidence" value="ECO:0007669"/>
    <property type="project" value="UniProtKB-SubCell"/>
</dbReference>
<dbReference type="GO" id="GO:0000049">
    <property type="term" value="F:tRNA binding"/>
    <property type="evidence" value="ECO:0007669"/>
    <property type="project" value="TreeGrafter"/>
</dbReference>
<feature type="binding site" evidence="14">
    <location>
        <position position="140"/>
    </location>
    <ligand>
        <name>ATP</name>
        <dbReference type="ChEBI" id="CHEBI:30616"/>
    </ligand>
</feature>
<evidence type="ECO:0000256" key="4">
    <source>
        <dbReference type="ARBA" id="ARBA00015492"/>
    </source>
</evidence>
<dbReference type="GO" id="GO:0005524">
    <property type="term" value="F:ATP binding"/>
    <property type="evidence" value="ECO:0007669"/>
    <property type="project" value="UniProtKB-UniRule"/>
</dbReference>
<evidence type="ECO:0000256" key="15">
    <source>
        <dbReference type="SAM" id="Coils"/>
    </source>
</evidence>
<evidence type="ECO:0000256" key="2">
    <source>
        <dbReference type="ARBA" id="ARBA00007663"/>
    </source>
</evidence>
<dbReference type="EMBL" id="DVOB01000127">
    <property type="protein sequence ID" value="HIU96223.1"/>
    <property type="molecule type" value="Genomic_DNA"/>
</dbReference>
<name>A0A9D1N6U9_9FIRM</name>
<dbReference type="PANTHER" id="PTHR17490">
    <property type="entry name" value="SUA5"/>
    <property type="match status" value="1"/>
</dbReference>
<evidence type="ECO:0000256" key="7">
    <source>
        <dbReference type="ARBA" id="ARBA00022694"/>
    </source>
</evidence>
<gene>
    <name evidence="17" type="ORF">IAD25_05860</name>
</gene>
<evidence type="ECO:0000313" key="18">
    <source>
        <dbReference type="Proteomes" id="UP000824130"/>
    </source>
</evidence>
<dbReference type="PANTHER" id="PTHR17490:SF16">
    <property type="entry name" value="THREONYLCARBAMOYL-AMP SYNTHASE"/>
    <property type="match status" value="1"/>
</dbReference>
<keyword evidence="10 13" id="KW-0067">ATP-binding</keyword>
<dbReference type="SUPFAM" id="SSF55821">
    <property type="entry name" value="YrdC/RibB"/>
    <property type="match status" value="1"/>
</dbReference>
<dbReference type="InterPro" id="IPR038385">
    <property type="entry name" value="Sua5/YwlC_C"/>
</dbReference>
<feature type="binding site" evidence="14">
    <location>
        <position position="138"/>
    </location>
    <ligand>
        <name>L-threonine</name>
        <dbReference type="ChEBI" id="CHEBI:57926"/>
    </ligand>
</feature>
<evidence type="ECO:0000256" key="8">
    <source>
        <dbReference type="ARBA" id="ARBA00022695"/>
    </source>
</evidence>
<keyword evidence="8 13" id="KW-0548">Nucleotidyltransferase</keyword>
<accession>A0A9D1N6U9</accession>
<dbReference type="Gene3D" id="3.40.50.11030">
    <property type="entry name" value="Threonylcarbamoyl-AMP synthase, C-terminal domain"/>
    <property type="match status" value="1"/>
</dbReference>
<dbReference type="GO" id="GO:0003725">
    <property type="term" value="F:double-stranded RNA binding"/>
    <property type="evidence" value="ECO:0007669"/>
    <property type="project" value="UniProtKB-UniRule"/>
</dbReference>
<evidence type="ECO:0000256" key="10">
    <source>
        <dbReference type="ARBA" id="ARBA00022840"/>
    </source>
</evidence>
<feature type="binding site" evidence="14">
    <location>
        <position position="192"/>
    </location>
    <ligand>
        <name>ATP</name>
        <dbReference type="ChEBI" id="CHEBI:30616"/>
    </ligand>
</feature>
<dbReference type="NCBIfam" id="TIGR00057">
    <property type="entry name" value="L-threonylcarbamoyladenylate synthase"/>
    <property type="match status" value="1"/>
</dbReference>
<comment type="function">
    <text evidence="13">Required for the formation of a threonylcarbamoyl group on adenosine at position 37 (t(6)A37) in tRNAs that read codons beginning with adenine.</text>
</comment>
<dbReference type="PIRSF" id="PIRSF004930">
    <property type="entry name" value="Tln_factor_SUA5"/>
    <property type="match status" value="1"/>
</dbReference>
<feature type="binding site" evidence="14">
    <location>
        <position position="148"/>
    </location>
    <ligand>
        <name>ATP</name>
        <dbReference type="ChEBI" id="CHEBI:30616"/>
    </ligand>
</feature>
<feature type="binding site" evidence="14">
    <location>
        <position position="55"/>
    </location>
    <ligand>
        <name>ATP</name>
        <dbReference type="ChEBI" id="CHEBI:30616"/>
    </ligand>
</feature>
<feature type="binding site" evidence="14">
    <location>
        <position position="118"/>
    </location>
    <ligand>
        <name>ATP</name>
        <dbReference type="ChEBI" id="CHEBI:30616"/>
    </ligand>
</feature>
<evidence type="ECO:0000256" key="9">
    <source>
        <dbReference type="ARBA" id="ARBA00022741"/>
    </source>
</evidence>
<dbReference type="EC" id="2.7.7.87" evidence="3 13"/>
<evidence type="ECO:0000256" key="3">
    <source>
        <dbReference type="ARBA" id="ARBA00012584"/>
    </source>
</evidence>
<feature type="binding site" evidence="14">
    <location>
        <position position="178"/>
    </location>
    <ligand>
        <name>L-threonine</name>
        <dbReference type="ChEBI" id="CHEBI:57926"/>
    </ligand>
</feature>
<feature type="binding site" evidence="14">
    <location>
        <position position="32"/>
    </location>
    <ligand>
        <name>L-threonine</name>
        <dbReference type="ChEBI" id="CHEBI:57926"/>
    </ligand>
</feature>
<evidence type="ECO:0000256" key="5">
    <source>
        <dbReference type="ARBA" id="ARBA00022490"/>
    </source>
</evidence>
<evidence type="ECO:0000256" key="1">
    <source>
        <dbReference type="ARBA" id="ARBA00004496"/>
    </source>
</evidence>
<dbReference type="Proteomes" id="UP000824130">
    <property type="component" value="Unassembled WGS sequence"/>
</dbReference>
<dbReference type="InterPro" id="IPR006070">
    <property type="entry name" value="Sua5-like_dom"/>
</dbReference>
<comment type="catalytic activity">
    <reaction evidence="12 13">
        <text>L-threonine + hydrogencarbonate + ATP = L-threonylcarbamoyladenylate + diphosphate + H2O</text>
        <dbReference type="Rhea" id="RHEA:36407"/>
        <dbReference type="ChEBI" id="CHEBI:15377"/>
        <dbReference type="ChEBI" id="CHEBI:17544"/>
        <dbReference type="ChEBI" id="CHEBI:30616"/>
        <dbReference type="ChEBI" id="CHEBI:33019"/>
        <dbReference type="ChEBI" id="CHEBI:57926"/>
        <dbReference type="ChEBI" id="CHEBI:73682"/>
        <dbReference type="EC" id="2.7.7.87"/>
    </reaction>
</comment>
<dbReference type="Gene3D" id="3.90.870.10">
    <property type="entry name" value="DHBP synthase"/>
    <property type="match status" value="1"/>
</dbReference>
<feature type="binding site" evidence="14">
    <location>
        <position position="59"/>
    </location>
    <ligand>
        <name>ATP</name>
        <dbReference type="ChEBI" id="CHEBI:30616"/>
    </ligand>
</feature>
<feature type="binding site" evidence="14">
    <location>
        <position position="114"/>
    </location>
    <ligand>
        <name>ATP</name>
        <dbReference type="ChEBI" id="CHEBI:30616"/>
    </ligand>
</feature>
<dbReference type="InterPro" id="IPR005145">
    <property type="entry name" value="Sua5_C"/>
</dbReference>
<evidence type="ECO:0000259" key="16">
    <source>
        <dbReference type="PROSITE" id="PS51163"/>
    </source>
</evidence>
<keyword evidence="7 13" id="KW-0819">tRNA processing</keyword>
<feature type="binding site" evidence="14">
    <location>
        <position position="255"/>
    </location>
    <ligand>
        <name>ATP</name>
        <dbReference type="ChEBI" id="CHEBI:30616"/>
    </ligand>
</feature>
<dbReference type="AlphaFoldDB" id="A0A9D1N6U9"/>
<dbReference type="GO" id="GO:0006450">
    <property type="term" value="P:regulation of translational fidelity"/>
    <property type="evidence" value="ECO:0007669"/>
    <property type="project" value="TreeGrafter"/>
</dbReference>
<dbReference type="PROSITE" id="PS51163">
    <property type="entry name" value="YRDC"/>
    <property type="match status" value="1"/>
</dbReference>
<evidence type="ECO:0000256" key="6">
    <source>
        <dbReference type="ARBA" id="ARBA00022679"/>
    </source>
</evidence>
<evidence type="ECO:0000256" key="14">
    <source>
        <dbReference type="PIRSR" id="PIRSR004930-1"/>
    </source>
</evidence>
<dbReference type="FunFam" id="3.90.870.10:FF:000009">
    <property type="entry name" value="Threonylcarbamoyl-AMP synthase, putative"/>
    <property type="match status" value="1"/>
</dbReference>
<dbReference type="InterPro" id="IPR017945">
    <property type="entry name" value="DHBP_synth_RibB-like_a/b_dom"/>
</dbReference>
<organism evidence="17 18">
    <name type="scientific">Candidatus Allocopromorpha excrementipullorum</name>
    <dbReference type="NCBI Taxonomy" id="2840743"/>
    <lineage>
        <taxon>Bacteria</taxon>
        <taxon>Bacillati</taxon>
        <taxon>Bacillota</taxon>
        <taxon>Clostridia</taxon>
        <taxon>Eubacteriales</taxon>
        <taxon>Eubacteriaceae</taxon>
        <taxon>Eubacteriaceae incertae sedis</taxon>
        <taxon>Candidatus Allocopromorpha</taxon>
    </lineage>
</organism>
<feature type="coiled-coil region" evidence="15">
    <location>
        <begin position="261"/>
        <end position="288"/>
    </location>
</feature>
<reference evidence="17" key="2">
    <citation type="journal article" date="2021" name="PeerJ">
        <title>Extensive microbial diversity within the chicken gut microbiome revealed by metagenomics and culture.</title>
        <authorList>
            <person name="Gilroy R."/>
            <person name="Ravi A."/>
            <person name="Getino M."/>
            <person name="Pursley I."/>
            <person name="Horton D.L."/>
            <person name="Alikhan N.F."/>
            <person name="Baker D."/>
            <person name="Gharbi K."/>
            <person name="Hall N."/>
            <person name="Watson M."/>
            <person name="Adriaenssens E.M."/>
            <person name="Foster-Nyarko E."/>
            <person name="Jarju S."/>
            <person name="Secka A."/>
            <person name="Antonio M."/>
            <person name="Oren A."/>
            <person name="Chaudhuri R.R."/>
            <person name="La Ragione R."/>
            <person name="Hildebrand F."/>
            <person name="Pallen M.J."/>
        </authorList>
    </citation>
    <scope>NUCLEOTIDE SEQUENCE</scope>
    <source>
        <strain evidence="17">ChiSjej4B22-8349</strain>
    </source>
</reference>
<keyword evidence="6 13" id="KW-0808">Transferase</keyword>
<dbReference type="InterPro" id="IPR050156">
    <property type="entry name" value="TC-AMP_synthase_SUA5"/>
</dbReference>
<feature type="domain" description="YrdC-like" evidence="16">
    <location>
        <begin position="10"/>
        <end position="196"/>
    </location>
</feature>
<evidence type="ECO:0000256" key="12">
    <source>
        <dbReference type="ARBA" id="ARBA00048366"/>
    </source>
</evidence>
<reference evidence="17" key="1">
    <citation type="submission" date="2020-10" db="EMBL/GenBank/DDBJ databases">
        <authorList>
            <person name="Gilroy R."/>
        </authorList>
    </citation>
    <scope>NUCLEOTIDE SEQUENCE</scope>
    <source>
        <strain evidence="17">ChiSjej4B22-8349</strain>
    </source>
</reference>
<sequence length="351" mass="37932">MKTKILTTSEKDIREAAKIIEGGGLVAFPTETVYGLGANALDAEAVARIYEAKGRPSDNPMIVHIARASDIGQLTPMLSEDIVKLIDNFWPGPLTMVLRKKPGVPDRTTGGLDTVAVRMPDNEAALRLINLAGCPIAAPSANISGRPSPTRARDVIADMDGKIDAVIAGDECRVGIESTVLDMTGDVPTILRPGIITAENIEAAIDKKVKYDESLFVRPEEGDLDPDIAAAEGPAMDGAANDFRPKAPGMKYKHYAPKAQMTVIEGRRDKVKSEIERLKRLNERLGLKVGVILFEEKAFIEAAHDFFSRLRDLDEEGVDLILAGALSDRDGVGFAVMNRMLKSAGYNIARV</sequence>
<protein>
    <recommendedName>
        <fullName evidence="4 13">Threonylcarbamoyl-AMP synthase</fullName>
        <shortName evidence="13">TC-AMP synthase</shortName>
        <ecNumber evidence="3 13">2.7.7.87</ecNumber>
    </recommendedName>
    <alternativeName>
        <fullName evidence="11 13">L-threonylcarbamoyladenylate synthase</fullName>
    </alternativeName>
</protein>
<feature type="binding site" evidence="14">
    <location>
        <position position="64"/>
    </location>
    <ligand>
        <name>L-threonine</name>
        <dbReference type="ChEBI" id="CHEBI:57926"/>
    </ligand>
</feature>
<comment type="caution">
    <text evidence="17">The sequence shown here is derived from an EMBL/GenBank/DDBJ whole genome shotgun (WGS) entry which is preliminary data.</text>
</comment>
<proteinExistence type="inferred from homology"/>
<dbReference type="InterPro" id="IPR010923">
    <property type="entry name" value="T(6)A37_SUA5"/>
</dbReference>
<evidence type="ECO:0000256" key="11">
    <source>
        <dbReference type="ARBA" id="ARBA00029774"/>
    </source>
</evidence>
<keyword evidence="5 13" id="KW-0963">Cytoplasm</keyword>
<dbReference type="Pfam" id="PF01300">
    <property type="entry name" value="Sua5_yciO_yrdC"/>
    <property type="match status" value="1"/>
</dbReference>
<dbReference type="GO" id="GO:0061710">
    <property type="term" value="F:L-threonylcarbamoyladenylate synthase"/>
    <property type="evidence" value="ECO:0007669"/>
    <property type="project" value="UniProtKB-EC"/>
</dbReference>
<keyword evidence="15" id="KW-0175">Coiled coil</keyword>
<comment type="similarity">
    <text evidence="2 13">Belongs to the SUA5 family.</text>
</comment>
<keyword evidence="9 13" id="KW-0547">Nucleotide-binding</keyword>
<dbReference type="GO" id="GO:0008033">
    <property type="term" value="P:tRNA processing"/>
    <property type="evidence" value="ECO:0007669"/>
    <property type="project" value="UniProtKB-KW"/>
</dbReference>
<evidence type="ECO:0000256" key="13">
    <source>
        <dbReference type="PIRNR" id="PIRNR004930"/>
    </source>
</evidence>
<dbReference type="Pfam" id="PF03481">
    <property type="entry name" value="Sua5_C"/>
    <property type="match status" value="1"/>
</dbReference>
<evidence type="ECO:0000313" key="17">
    <source>
        <dbReference type="EMBL" id="HIU96223.1"/>
    </source>
</evidence>
<comment type="subcellular location">
    <subcellularLocation>
        <location evidence="1 13">Cytoplasm</location>
    </subcellularLocation>
</comment>